<dbReference type="Pfam" id="PF03816">
    <property type="entry name" value="LytR_cpsA_psr"/>
    <property type="match status" value="1"/>
</dbReference>
<evidence type="ECO:0000313" key="5">
    <source>
        <dbReference type="Proteomes" id="UP000621266"/>
    </source>
</evidence>
<dbReference type="InterPro" id="IPR004474">
    <property type="entry name" value="LytR_CpsA_psr"/>
</dbReference>
<dbReference type="InterPro" id="IPR050922">
    <property type="entry name" value="LytR/CpsA/Psr_CW_biosynth"/>
</dbReference>
<dbReference type="NCBIfam" id="TIGR00350">
    <property type="entry name" value="lytR_cpsA_psr"/>
    <property type="match status" value="1"/>
</dbReference>
<evidence type="ECO:0000256" key="2">
    <source>
        <dbReference type="SAM" id="MobiDB-lite"/>
    </source>
</evidence>
<evidence type="ECO:0000256" key="1">
    <source>
        <dbReference type="ARBA" id="ARBA00006068"/>
    </source>
</evidence>
<proteinExistence type="inferred from homology"/>
<keyword evidence="5" id="KW-1185">Reference proteome</keyword>
<reference evidence="4 5" key="1">
    <citation type="submission" date="2019-10" db="EMBL/GenBank/DDBJ databases">
        <title>Streptomyces tenebrisbrunneis sp.nov., an endogenous actinomycete isolated from of Lycium ruthenicum.</title>
        <authorList>
            <person name="Ma L."/>
        </authorList>
    </citation>
    <scope>NUCLEOTIDE SEQUENCE [LARGE SCALE GENOMIC DNA]</scope>
    <source>
        <strain evidence="4 5">TRM 66187</strain>
    </source>
</reference>
<dbReference type="PANTHER" id="PTHR33392">
    <property type="entry name" value="POLYISOPRENYL-TEICHOIC ACID--PEPTIDOGLYCAN TEICHOIC ACID TRANSFERASE TAGU"/>
    <property type="match status" value="1"/>
</dbReference>
<sequence>MTSPDAPYGPRRRPSAGEDGRRPAKSRARWGLRLAACTSAILLTAAGAGHAVVGGLEAAIDRIDPFSGLDQRPRQSAGDGQNFLVVGTDGREGITPEQRERYHLGGAPCHCTDTIMLVHLSADRQRASVVSIPRDSYAELPAGGAGNHGRPSAPRPLKINAAYAQGGPGLTVRAVEHMTGVHVDHYLEVDFTSFMNTVDVLGGVDICTPSPLRDSHSGLRLPAGTSRLDGGEALQYVRSRQVDGEGDMGRMERQQRFLAALVDRAGESGVLLNPVKFEKVASTLLGSVRADRGFGSEQMLGLGKAMRGFTPSAAEFTSVPVADPSYQVPGLGSTVKWDRERAGDLFDAIRADRPLPRNHGPRSSAPGDGAHGPEVVRGDEAVCD</sequence>
<dbReference type="Gene3D" id="3.40.630.190">
    <property type="entry name" value="LCP protein"/>
    <property type="match status" value="1"/>
</dbReference>
<feature type="region of interest" description="Disordered" evidence="2">
    <location>
        <begin position="1"/>
        <end position="24"/>
    </location>
</feature>
<dbReference type="RefSeq" id="WP_156207187.1">
    <property type="nucleotide sequence ID" value="NZ_WHPN01000366.1"/>
</dbReference>
<protein>
    <submittedName>
        <fullName evidence="4">LCP family protein</fullName>
    </submittedName>
</protein>
<gene>
    <name evidence="4" type="ORF">GCU69_24590</name>
</gene>
<evidence type="ECO:0000259" key="3">
    <source>
        <dbReference type="Pfam" id="PF03816"/>
    </source>
</evidence>
<dbReference type="PANTHER" id="PTHR33392:SF6">
    <property type="entry name" value="POLYISOPRENYL-TEICHOIC ACID--PEPTIDOGLYCAN TEICHOIC ACID TRANSFERASE TAGU"/>
    <property type="match status" value="1"/>
</dbReference>
<comment type="caution">
    <text evidence="4">The sequence shown here is derived from an EMBL/GenBank/DDBJ whole genome shotgun (WGS) entry which is preliminary data.</text>
</comment>
<dbReference type="Proteomes" id="UP000621266">
    <property type="component" value="Unassembled WGS sequence"/>
</dbReference>
<organism evidence="4 5">
    <name type="scientific">Streptomyces lycii</name>
    <dbReference type="NCBI Taxonomy" id="2654337"/>
    <lineage>
        <taxon>Bacteria</taxon>
        <taxon>Bacillati</taxon>
        <taxon>Actinomycetota</taxon>
        <taxon>Actinomycetes</taxon>
        <taxon>Kitasatosporales</taxon>
        <taxon>Streptomycetaceae</taxon>
        <taxon>Streptomyces</taxon>
    </lineage>
</organism>
<dbReference type="EMBL" id="WHPN01000366">
    <property type="protein sequence ID" value="KAF4406501.1"/>
    <property type="molecule type" value="Genomic_DNA"/>
</dbReference>
<feature type="domain" description="Cell envelope-related transcriptional attenuator" evidence="3">
    <location>
        <begin position="112"/>
        <end position="265"/>
    </location>
</feature>
<accession>A0ABQ7FBN2</accession>
<comment type="similarity">
    <text evidence="1">Belongs to the LytR/CpsA/Psr (LCP) family.</text>
</comment>
<feature type="compositionally biased region" description="Basic and acidic residues" evidence="2">
    <location>
        <begin position="374"/>
        <end position="384"/>
    </location>
</feature>
<name>A0ABQ7FBN2_9ACTN</name>
<feature type="region of interest" description="Disordered" evidence="2">
    <location>
        <begin position="348"/>
        <end position="384"/>
    </location>
</feature>
<evidence type="ECO:0000313" key="4">
    <source>
        <dbReference type="EMBL" id="KAF4406501.1"/>
    </source>
</evidence>